<feature type="transmembrane region" description="Helical" evidence="5">
    <location>
        <begin position="360"/>
        <end position="380"/>
    </location>
</feature>
<feature type="transmembrane region" description="Helical" evidence="5">
    <location>
        <begin position="170"/>
        <end position="188"/>
    </location>
</feature>
<dbReference type="PANTHER" id="PTHR37422">
    <property type="entry name" value="TEICHURONIC ACID BIOSYNTHESIS PROTEIN TUAE"/>
    <property type="match status" value="1"/>
</dbReference>
<feature type="transmembrane region" description="Helical" evidence="5">
    <location>
        <begin position="140"/>
        <end position="163"/>
    </location>
</feature>
<dbReference type="InterPro" id="IPR007016">
    <property type="entry name" value="O-antigen_ligase-rel_domated"/>
</dbReference>
<feature type="transmembrane region" description="Helical" evidence="5">
    <location>
        <begin position="386"/>
        <end position="404"/>
    </location>
</feature>
<sequence>MGYQQLKYLINFLFFIFFTTIVTIKGAYDVAPFILLLISFFYLIKNYNSITINNIKKNYIYAVSAYYFISLLVVIINHDPINSLKTDNFLLLSIPLLLLVSTYKPSITFIILVFSISCAIYGLTAIYNVLFLHIYRAFDFIHPIPAGAIIITMVILCFTLSFYSFSKKNIVTGLLTTSAAIIGLIGNLLTGSRGTWLIIPIAFIVLIFIYGKAFRKITFILSSIFLSLIIIASFIPQTGIQTRYNQAVSDITQYFDNTNKQTSIGMRFELWRSAWEGIKEKPILGLGKLGMKEKRIQQSNTADFPTTLKDYPHTHNQFIEQTFYRGAIGLIVLVILLCTFLFHFIKSYRNKDLSVEERTIALLGIMNILALLSFSLSDALLRLKEYAMFFYISNTIFYSMLTSIREK</sequence>
<keyword evidence="2 5" id="KW-0812">Transmembrane</keyword>
<dbReference type="AlphaFoldDB" id="A0AB36E3Q8"/>
<evidence type="ECO:0000256" key="2">
    <source>
        <dbReference type="ARBA" id="ARBA00022692"/>
    </source>
</evidence>
<dbReference type="InterPro" id="IPR051533">
    <property type="entry name" value="WaaL-like"/>
</dbReference>
<evidence type="ECO:0000259" key="6">
    <source>
        <dbReference type="Pfam" id="PF04932"/>
    </source>
</evidence>
<keyword evidence="7" id="KW-0436">Ligase</keyword>
<keyword evidence="3 5" id="KW-1133">Transmembrane helix</keyword>
<name>A0AB36E3Q8_9PAST</name>
<reference evidence="7 8" key="1">
    <citation type="submission" date="2014-11" db="EMBL/GenBank/DDBJ databases">
        <title>Pan-genome of Gallibacterium spp.</title>
        <authorList>
            <person name="Kudirkiene E."/>
            <person name="Bojesen A.M."/>
        </authorList>
    </citation>
    <scope>NUCLEOTIDE SEQUENCE [LARGE SCALE GENOMIC DNA]</scope>
    <source>
        <strain evidence="7 8">18469/18</strain>
    </source>
</reference>
<evidence type="ECO:0000256" key="5">
    <source>
        <dbReference type="SAM" id="Phobius"/>
    </source>
</evidence>
<evidence type="ECO:0000256" key="1">
    <source>
        <dbReference type="ARBA" id="ARBA00004141"/>
    </source>
</evidence>
<feature type="transmembrane region" description="Helical" evidence="5">
    <location>
        <begin position="327"/>
        <end position="348"/>
    </location>
</feature>
<dbReference type="Pfam" id="PF04932">
    <property type="entry name" value="Wzy_C"/>
    <property type="match status" value="1"/>
</dbReference>
<feature type="transmembrane region" description="Helical" evidence="5">
    <location>
        <begin position="217"/>
        <end position="235"/>
    </location>
</feature>
<dbReference type="Proteomes" id="UP000092527">
    <property type="component" value="Unassembled WGS sequence"/>
</dbReference>
<dbReference type="GO" id="GO:0016020">
    <property type="term" value="C:membrane"/>
    <property type="evidence" value="ECO:0007669"/>
    <property type="project" value="UniProtKB-SubCell"/>
</dbReference>
<gene>
    <name evidence="7" type="ORF">QV09_03415</name>
</gene>
<dbReference type="GO" id="GO:0016874">
    <property type="term" value="F:ligase activity"/>
    <property type="evidence" value="ECO:0007669"/>
    <property type="project" value="UniProtKB-KW"/>
</dbReference>
<feature type="transmembrane region" description="Helical" evidence="5">
    <location>
        <begin position="7"/>
        <end position="24"/>
    </location>
</feature>
<dbReference type="RefSeq" id="WP_066421419.1">
    <property type="nucleotide sequence ID" value="NZ_JTJU01000017.1"/>
</dbReference>
<feature type="transmembrane region" description="Helical" evidence="5">
    <location>
        <begin position="110"/>
        <end position="134"/>
    </location>
</feature>
<organism evidence="7 8">
    <name type="scientific">Gallibacterium salpingitidis</name>
    <dbReference type="NCBI Taxonomy" id="505341"/>
    <lineage>
        <taxon>Bacteria</taxon>
        <taxon>Pseudomonadati</taxon>
        <taxon>Pseudomonadota</taxon>
        <taxon>Gammaproteobacteria</taxon>
        <taxon>Pasteurellales</taxon>
        <taxon>Pasteurellaceae</taxon>
        <taxon>Gallibacterium</taxon>
    </lineage>
</organism>
<proteinExistence type="predicted"/>
<feature type="transmembrane region" description="Helical" evidence="5">
    <location>
        <begin position="59"/>
        <end position="76"/>
    </location>
</feature>
<evidence type="ECO:0000313" key="7">
    <source>
        <dbReference type="EMBL" id="OBX11185.1"/>
    </source>
</evidence>
<comment type="caution">
    <text evidence="7">The sequence shown here is derived from an EMBL/GenBank/DDBJ whole genome shotgun (WGS) entry which is preliminary data.</text>
</comment>
<evidence type="ECO:0000313" key="8">
    <source>
        <dbReference type="Proteomes" id="UP000092527"/>
    </source>
</evidence>
<dbReference type="EMBL" id="JTJU01000017">
    <property type="protein sequence ID" value="OBX11185.1"/>
    <property type="molecule type" value="Genomic_DNA"/>
</dbReference>
<comment type="subcellular location">
    <subcellularLocation>
        <location evidence="1">Membrane</location>
        <topology evidence="1">Multi-pass membrane protein</topology>
    </subcellularLocation>
</comment>
<accession>A0AB36E3Q8</accession>
<feature type="transmembrane region" description="Helical" evidence="5">
    <location>
        <begin position="194"/>
        <end position="210"/>
    </location>
</feature>
<evidence type="ECO:0000256" key="3">
    <source>
        <dbReference type="ARBA" id="ARBA00022989"/>
    </source>
</evidence>
<keyword evidence="4 5" id="KW-0472">Membrane</keyword>
<protein>
    <submittedName>
        <fullName evidence="7">O-antigen ligase</fullName>
    </submittedName>
</protein>
<feature type="domain" description="O-antigen ligase-related" evidence="6">
    <location>
        <begin position="179"/>
        <end position="334"/>
    </location>
</feature>
<dbReference type="PANTHER" id="PTHR37422:SF17">
    <property type="entry name" value="O-ANTIGEN LIGASE"/>
    <property type="match status" value="1"/>
</dbReference>
<evidence type="ECO:0000256" key="4">
    <source>
        <dbReference type="ARBA" id="ARBA00023136"/>
    </source>
</evidence>